<dbReference type="InterPro" id="IPR046341">
    <property type="entry name" value="SET_dom_sf"/>
</dbReference>
<evidence type="ECO:0000256" key="1">
    <source>
        <dbReference type="SAM" id="SignalP"/>
    </source>
</evidence>
<comment type="caution">
    <text evidence="2">The sequence shown here is derived from an EMBL/GenBank/DDBJ whole genome shotgun (WGS) entry which is preliminary data.</text>
</comment>
<reference evidence="2" key="1">
    <citation type="submission" date="2022-07" db="EMBL/GenBank/DDBJ databases">
        <title>Genome analysis of Parmales, a sister group of diatoms, reveals the evolutionary specialization of diatoms from phago-mixotrophs to photoautotrophs.</title>
        <authorList>
            <person name="Ban H."/>
            <person name="Sato S."/>
            <person name="Yoshikawa S."/>
            <person name="Kazumasa Y."/>
            <person name="Nakamura Y."/>
            <person name="Ichinomiya M."/>
            <person name="Saitoh K."/>
            <person name="Sato N."/>
            <person name="Blanc-Mathieu R."/>
            <person name="Endo H."/>
            <person name="Kuwata A."/>
            <person name="Ogata H."/>
        </authorList>
    </citation>
    <scope>NUCLEOTIDE SEQUENCE</scope>
</reference>
<protein>
    <submittedName>
        <fullName evidence="2">Uncharacterized protein</fullName>
    </submittedName>
</protein>
<evidence type="ECO:0000313" key="2">
    <source>
        <dbReference type="EMBL" id="GMI27361.1"/>
    </source>
</evidence>
<evidence type="ECO:0000313" key="3">
    <source>
        <dbReference type="Proteomes" id="UP001165082"/>
    </source>
</evidence>
<proteinExistence type="predicted"/>
<dbReference type="SUPFAM" id="SSF82199">
    <property type="entry name" value="SET domain"/>
    <property type="match status" value="1"/>
</dbReference>
<dbReference type="EMBL" id="BRXZ01008511">
    <property type="protein sequence ID" value="GMI27361.1"/>
    <property type="molecule type" value="Genomic_DNA"/>
</dbReference>
<dbReference type="AlphaFoldDB" id="A0A9W7L319"/>
<feature type="chain" id="PRO_5040931812" evidence="1">
    <location>
        <begin position="24"/>
        <end position="161"/>
    </location>
</feature>
<dbReference type="Proteomes" id="UP001165082">
    <property type="component" value="Unassembled WGS sequence"/>
</dbReference>
<sequence>MVPSFSLRVFLIFLFILSILIQAQNDMDGVIDWAVENGAFVHPLIEYRDGGIFAKADLAEGLVVTKVPAQIILAFDEGPNGDNMSASRQCEFVKQVDSYLHDPESFWYPYVSSFPTSCQSLGCYDLESLSDLLTVRGTMEAKDVLCNGDNDNDVLGSVVFS</sequence>
<feature type="non-terminal residue" evidence="2">
    <location>
        <position position="161"/>
    </location>
</feature>
<accession>A0A9W7L319</accession>
<dbReference type="OrthoDB" id="341421at2759"/>
<name>A0A9W7L319_9STRA</name>
<feature type="signal peptide" evidence="1">
    <location>
        <begin position="1"/>
        <end position="23"/>
    </location>
</feature>
<keyword evidence="1" id="KW-0732">Signal</keyword>
<dbReference type="Gene3D" id="3.90.1410.10">
    <property type="entry name" value="set domain protein methyltransferase, domain 1"/>
    <property type="match status" value="1"/>
</dbReference>
<gene>
    <name evidence="2" type="ORF">TrRE_jg4340</name>
</gene>
<organism evidence="2 3">
    <name type="scientific">Triparma retinervis</name>
    <dbReference type="NCBI Taxonomy" id="2557542"/>
    <lineage>
        <taxon>Eukaryota</taxon>
        <taxon>Sar</taxon>
        <taxon>Stramenopiles</taxon>
        <taxon>Ochrophyta</taxon>
        <taxon>Bolidophyceae</taxon>
        <taxon>Parmales</taxon>
        <taxon>Triparmaceae</taxon>
        <taxon>Triparma</taxon>
    </lineage>
</organism>
<keyword evidence="3" id="KW-1185">Reference proteome</keyword>